<keyword evidence="2" id="KW-0805">Transcription regulation</keyword>
<keyword evidence="4" id="KW-0804">Transcription</keyword>
<evidence type="ECO:0000256" key="4">
    <source>
        <dbReference type="ARBA" id="ARBA00023163"/>
    </source>
</evidence>
<evidence type="ECO:0000256" key="1">
    <source>
        <dbReference type="ARBA" id="ARBA00009437"/>
    </source>
</evidence>
<sequence length="277" mass="29852">MAEIGSVSKAAKALGMSQPWVSQQLRKIEDELGRTLFRRNAHHMTITPDGEAFLAFARAMLSIGDAARRHFLEPRPDGPLRIGLVEGVARTLLMRVLGIFSRQFPQFAFDIVCAPSHRLFADLDEGRHDIVISPAPPGAMRGHLLHQFPLVWIGAAGEQLPVSDPVPLVLPAAPDTLREIAFGTLGDAGRHWRIAVQSDSLAAIEAAVAAGLGVSLTVRSVLLHEAVILDGTSGLPNLPMRSLTIDHAAGDSGTEALCHLLRSTFAQVIADRLLDMR</sequence>
<dbReference type="EMBL" id="JAMZEJ010000010">
    <property type="protein sequence ID" value="MCQ8242186.1"/>
    <property type="molecule type" value="Genomic_DNA"/>
</dbReference>
<dbReference type="PANTHER" id="PTHR30579">
    <property type="entry name" value="TRANSCRIPTIONAL REGULATOR"/>
    <property type="match status" value="1"/>
</dbReference>
<dbReference type="Gene3D" id="1.10.10.10">
    <property type="entry name" value="Winged helix-like DNA-binding domain superfamily/Winged helix DNA-binding domain"/>
    <property type="match status" value="1"/>
</dbReference>
<evidence type="ECO:0000259" key="5">
    <source>
        <dbReference type="PROSITE" id="PS50931"/>
    </source>
</evidence>
<name>A0ABT1W0R1_9PROT</name>
<gene>
    <name evidence="6" type="ORF">NFI88_15230</name>
</gene>
<organism evidence="6 7">
    <name type="scientific">Rhizosaccharibacter radicis</name>
    <dbReference type="NCBI Taxonomy" id="2782605"/>
    <lineage>
        <taxon>Bacteria</taxon>
        <taxon>Pseudomonadati</taxon>
        <taxon>Pseudomonadota</taxon>
        <taxon>Alphaproteobacteria</taxon>
        <taxon>Acetobacterales</taxon>
        <taxon>Acetobacteraceae</taxon>
        <taxon>Rhizosaccharibacter</taxon>
    </lineage>
</organism>
<dbReference type="PRINTS" id="PR00039">
    <property type="entry name" value="HTHLYSR"/>
</dbReference>
<proteinExistence type="inferred from homology"/>
<protein>
    <submittedName>
        <fullName evidence="6">LysR substrate-binding domain-containing protein</fullName>
    </submittedName>
</protein>
<dbReference type="InterPro" id="IPR036388">
    <property type="entry name" value="WH-like_DNA-bd_sf"/>
</dbReference>
<keyword evidence="3" id="KW-0238">DNA-binding</keyword>
<dbReference type="InterPro" id="IPR036390">
    <property type="entry name" value="WH_DNA-bd_sf"/>
</dbReference>
<dbReference type="Pfam" id="PF00126">
    <property type="entry name" value="HTH_1"/>
    <property type="match status" value="1"/>
</dbReference>
<dbReference type="SUPFAM" id="SSF46785">
    <property type="entry name" value="Winged helix' DNA-binding domain"/>
    <property type="match status" value="1"/>
</dbReference>
<dbReference type="Gene3D" id="3.40.190.10">
    <property type="entry name" value="Periplasmic binding protein-like II"/>
    <property type="match status" value="2"/>
</dbReference>
<dbReference type="Proteomes" id="UP001524547">
    <property type="component" value="Unassembled WGS sequence"/>
</dbReference>
<comment type="similarity">
    <text evidence="1">Belongs to the LysR transcriptional regulatory family.</text>
</comment>
<accession>A0ABT1W0R1</accession>
<reference evidence="6 7" key="1">
    <citation type="submission" date="2022-06" db="EMBL/GenBank/DDBJ databases">
        <title>Rhizosaccharibacter gen. nov. sp. nov. KSS12, endophytic bacteria isolated from sugarcane.</title>
        <authorList>
            <person name="Pitiwittayakul N."/>
        </authorList>
    </citation>
    <scope>NUCLEOTIDE SEQUENCE [LARGE SCALE GENOMIC DNA]</scope>
    <source>
        <strain evidence="6 7">KSS12</strain>
    </source>
</reference>
<keyword evidence="7" id="KW-1185">Reference proteome</keyword>
<dbReference type="PANTHER" id="PTHR30579:SF7">
    <property type="entry name" value="HTH-TYPE TRANSCRIPTIONAL REGULATOR LRHA-RELATED"/>
    <property type="match status" value="1"/>
</dbReference>
<dbReference type="Pfam" id="PF03466">
    <property type="entry name" value="LysR_substrate"/>
    <property type="match status" value="1"/>
</dbReference>
<dbReference type="InterPro" id="IPR005119">
    <property type="entry name" value="LysR_subst-bd"/>
</dbReference>
<evidence type="ECO:0000313" key="7">
    <source>
        <dbReference type="Proteomes" id="UP001524547"/>
    </source>
</evidence>
<evidence type="ECO:0000313" key="6">
    <source>
        <dbReference type="EMBL" id="MCQ8242186.1"/>
    </source>
</evidence>
<dbReference type="InterPro" id="IPR000847">
    <property type="entry name" value="LysR_HTH_N"/>
</dbReference>
<dbReference type="PROSITE" id="PS50931">
    <property type="entry name" value="HTH_LYSR"/>
    <property type="match status" value="1"/>
</dbReference>
<comment type="caution">
    <text evidence="6">The sequence shown here is derived from an EMBL/GenBank/DDBJ whole genome shotgun (WGS) entry which is preliminary data.</text>
</comment>
<dbReference type="InterPro" id="IPR050176">
    <property type="entry name" value="LTTR"/>
</dbReference>
<feature type="domain" description="HTH lysR-type" evidence="5">
    <location>
        <begin position="1"/>
        <end position="47"/>
    </location>
</feature>
<evidence type="ECO:0000256" key="3">
    <source>
        <dbReference type="ARBA" id="ARBA00023125"/>
    </source>
</evidence>
<evidence type="ECO:0000256" key="2">
    <source>
        <dbReference type="ARBA" id="ARBA00023015"/>
    </source>
</evidence>
<dbReference type="SUPFAM" id="SSF53850">
    <property type="entry name" value="Periplasmic binding protein-like II"/>
    <property type="match status" value="1"/>
</dbReference>